<organism evidence="13 14">
    <name type="scientific">Micromonospora lupini str. Lupac 08</name>
    <dbReference type="NCBI Taxonomy" id="1150864"/>
    <lineage>
        <taxon>Bacteria</taxon>
        <taxon>Bacillati</taxon>
        <taxon>Actinomycetota</taxon>
        <taxon>Actinomycetes</taxon>
        <taxon>Micromonosporales</taxon>
        <taxon>Micromonosporaceae</taxon>
        <taxon>Micromonospora</taxon>
    </lineage>
</organism>
<dbReference type="Pfam" id="PF00677">
    <property type="entry name" value="Lum_binding"/>
    <property type="match status" value="2"/>
</dbReference>
<reference evidence="14" key="1">
    <citation type="journal article" date="2012" name="J. Bacteriol.">
        <title>Genome Sequence of Micromonospora lupini Lupac 08, Isolated from Root Nodules of Lupinus angustifolius.</title>
        <authorList>
            <person name="Alonso-Vega P."/>
            <person name="Normand P."/>
            <person name="Bacigalupe R."/>
            <person name="Pujic P."/>
            <person name="Lajus A."/>
            <person name="Vallenet D."/>
            <person name="Carro L."/>
            <person name="Coll P."/>
            <person name="Trujillo M.E."/>
        </authorList>
    </citation>
    <scope>NUCLEOTIDE SEQUENCE [LARGE SCALE GENOMIC DNA]</scope>
    <source>
        <strain evidence="14">Lupac 08</strain>
    </source>
</reference>
<dbReference type="FunFam" id="2.40.30.20:FF:000003">
    <property type="entry name" value="Riboflavin synthase, alpha subunit"/>
    <property type="match status" value="1"/>
</dbReference>
<protein>
    <recommendedName>
        <fullName evidence="6 10">Riboflavin synthase</fullName>
        <ecNumber evidence="5 10">2.5.1.9</ecNumber>
    </recommendedName>
</protein>
<evidence type="ECO:0000256" key="2">
    <source>
        <dbReference type="ARBA" id="ARBA00002803"/>
    </source>
</evidence>
<feature type="repeat" description="Lumazine-binding" evidence="11">
    <location>
        <begin position="98"/>
        <end position="194"/>
    </location>
</feature>
<accession>I0L1C3</accession>
<dbReference type="AlphaFoldDB" id="I0L1C3"/>
<dbReference type="PIRSF" id="PIRSF000498">
    <property type="entry name" value="Riboflavin_syn_A"/>
    <property type="match status" value="1"/>
</dbReference>
<dbReference type="PROSITE" id="PS51177">
    <property type="entry name" value="LUMAZINE_BIND"/>
    <property type="match status" value="2"/>
</dbReference>
<evidence type="ECO:0000256" key="3">
    <source>
        <dbReference type="ARBA" id="ARBA00004887"/>
    </source>
</evidence>
<sequence length="213" mass="21863">MFTGIVEELGEIVRVTATAGDSALVAVRGPLVTSDARHGDSIAVNGVCLTVVDAADGVFTADVMGETLRRSALGALRPGDPVNLERAAALGSRLGGHLVQGHVDGVGELVAREPAEQWETVRFRLPAALARYVVEKGSITIDGVSLTVAEVGADEFAVGLIPTTLKLTTLGAKGVGDPVNLEVDVLAKYVERLLGARLTDDASQATPSTGGVA</sequence>
<dbReference type="RefSeq" id="WP_007458397.1">
    <property type="nucleotide sequence ID" value="NZ_HF570108.1"/>
</dbReference>
<dbReference type="NCBIfam" id="NF009566">
    <property type="entry name" value="PRK13020.1"/>
    <property type="match status" value="1"/>
</dbReference>
<dbReference type="GO" id="GO:0004746">
    <property type="term" value="F:riboflavin synthase activity"/>
    <property type="evidence" value="ECO:0007669"/>
    <property type="project" value="UniProtKB-UniRule"/>
</dbReference>
<dbReference type="PANTHER" id="PTHR21098">
    <property type="entry name" value="RIBOFLAVIN SYNTHASE ALPHA CHAIN"/>
    <property type="match status" value="1"/>
</dbReference>
<comment type="caution">
    <text evidence="13">The sequence shown here is derived from an EMBL/GenBank/DDBJ whole genome shotgun (WGS) entry which is preliminary data.</text>
</comment>
<evidence type="ECO:0000256" key="6">
    <source>
        <dbReference type="ARBA" id="ARBA00013950"/>
    </source>
</evidence>
<dbReference type="NCBIfam" id="TIGR00187">
    <property type="entry name" value="ribE"/>
    <property type="match status" value="1"/>
</dbReference>
<feature type="repeat" description="Lumazine-binding" evidence="11">
    <location>
        <begin position="1"/>
        <end position="97"/>
    </location>
</feature>
<evidence type="ECO:0000256" key="8">
    <source>
        <dbReference type="ARBA" id="ARBA00022679"/>
    </source>
</evidence>
<evidence type="ECO:0000256" key="1">
    <source>
        <dbReference type="ARBA" id="ARBA00000968"/>
    </source>
</evidence>
<evidence type="ECO:0000259" key="12">
    <source>
        <dbReference type="PROSITE" id="PS51177"/>
    </source>
</evidence>
<dbReference type="InterPro" id="IPR026017">
    <property type="entry name" value="Lumazine-bd_dom"/>
</dbReference>
<comment type="subunit">
    <text evidence="4">Homotrimer.</text>
</comment>
<dbReference type="SUPFAM" id="SSF63380">
    <property type="entry name" value="Riboflavin synthase domain-like"/>
    <property type="match status" value="2"/>
</dbReference>
<dbReference type="CDD" id="cd00402">
    <property type="entry name" value="Riboflavin_synthase_like"/>
    <property type="match status" value="1"/>
</dbReference>
<keyword evidence="14" id="KW-1185">Reference proteome</keyword>
<evidence type="ECO:0000256" key="9">
    <source>
        <dbReference type="ARBA" id="ARBA00022737"/>
    </source>
</evidence>
<keyword evidence="9" id="KW-0677">Repeat</keyword>
<evidence type="ECO:0000256" key="11">
    <source>
        <dbReference type="PROSITE-ProRule" id="PRU00524"/>
    </source>
</evidence>
<proteinExistence type="predicted"/>
<dbReference type="OrthoDB" id="9788537at2"/>
<evidence type="ECO:0000313" key="14">
    <source>
        <dbReference type="Proteomes" id="UP000003448"/>
    </source>
</evidence>
<dbReference type="InterPro" id="IPR001783">
    <property type="entry name" value="Lumazine-bd"/>
</dbReference>
<evidence type="ECO:0000256" key="5">
    <source>
        <dbReference type="ARBA" id="ARBA00012827"/>
    </source>
</evidence>
<comment type="catalytic activity">
    <reaction evidence="1">
        <text>2 6,7-dimethyl-8-(1-D-ribityl)lumazine + H(+) = 5-amino-6-(D-ribitylamino)uracil + riboflavin</text>
        <dbReference type="Rhea" id="RHEA:20772"/>
        <dbReference type="ChEBI" id="CHEBI:15378"/>
        <dbReference type="ChEBI" id="CHEBI:15934"/>
        <dbReference type="ChEBI" id="CHEBI:57986"/>
        <dbReference type="ChEBI" id="CHEBI:58201"/>
        <dbReference type="EC" id="2.5.1.9"/>
    </reaction>
</comment>
<keyword evidence="8 13" id="KW-0808">Transferase</keyword>
<dbReference type="Proteomes" id="UP000003448">
    <property type="component" value="Unassembled WGS sequence"/>
</dbReference>
<dbReference type="EMBL" id="CAIE01000022">
    <property type="protein sequence ID" value="CCH17620.1"/>
    <property type="molecule type" value="Genomic_DNA"/>
</dbReference>
<dbReference type="FunFam" id="2.40.30.20:FF:000004">
    <property type="entry name" value="Riboflavin synthase, alpha subunit"/>
    <property type="match status" value="1"/>
</dbReference>
<evidence type="ECO:0000256" key="4">
    <source>
        <dbReference type="ARBA" id="ARBA00011233"/>
    </source>
</evidence>
<evidence type="ECO:0000313" key="13">
    <source>
        <dbReference type="EMBL" id="CCH17620.1"/>
    </source>
</evidence>
<evidence type="ECO:0000256" key="7">
    <source>
        <dbReference type="ARBA" id="ARBA00022619"/>
    </source>
</evidence>
<name>I0L1C3_9ACTN</name>
<dbReference type="STRING" id="1150864.MILUP08_42544"/>
<dbReference type="eggNOG" id="COG0307">
    <property type="taxonomic scope" value="Bacteria"/>
</dbReference>
<keyword evidence="7" id="KW-0686">Riboflavin biosynthesis</keyword>
<dbReference type="EC" id="2.5.1.9" evidence="5 10"/>
<feature type="domain" description="Lumazine-binding" evidence="12">
    <location>
        <begin position="1"/>
        <end position="97"/>
    </location>
</feature>
<feature type="domain" description="Lumazine-binding" evidence="12">
    <location>
        <begin position="98"/>
        <end position="194"/>
    </location>
</feature>
<dbReference type="GO" id="GO:0009231">
    <property type="term" value="P:riboflavin biosynthetic process"/>
    <property type="evidence" value="ECO:0007669"/>
    <property type="project" value="UniProtKB-KW"/>
</dbReference>
<evidence type="ECO:0000256" key="10">
    <source>
        <dbReference type="NCBIfam" id="TIGR00187"/>
    </source>
</evidence>
<comment type="pathway">
    <text evidence="3">Cofactor biosynthesis; riboflavin biosynthesis; riboflavin from 2-hydroxy-3-oxobutyl phosphate and 5-amino-6-(D-ribitylamino)uracil: step 2/2.</text>
</comment>
<gene>
    <name evidence="13" type="primary">ribE</name>
    <name evidence="13" type="ORF">MILUP08_42544</name>
</gene>
<dbReference type="NCBIfam" id="NF006767">
    <property type="entry name" value="PRK09289.1"/>
    <property type="match status" value="1"/>
</dbReference>
<dbReference type="PANTHER" id="PTHR21098:SF12">
    <property type="entry name" value="RIBOFLAVIN SYNTHASE"/>
    <property type="match status" value="1"/>
</dbReference>
<dbReference type="InterPro" id="IPR023366">
    <property type="entry name" value="ATP_synth_asu-like_sf"/>
</dbReference>
<comment type="function">
    <text evidence="2">Catalyzes the dismutation of two molecules of 6,7-dimethyl-8-ribityllumazine, resulting in the formation of riboflavin and 5-amino-6-(D-ribitylamino)uracil.</text>
</comment>
<dbReference type="Gene3D" id="2.40.30.20">
    <property type="match status" value="2"/>
</dbReference>
<dbReference type="InterPro" id="IPR017938">
    <property type="entry name" value="Riboflavin_synthase-like_b-brl"/>
</dbReference>